<keyword evidence="2" id="KW-1185">Reference proteome</keyword>
<reference evidence="1 2" key="1">
    <citation type="journal article" date="2017" name="Genome Announc.">
        <title>Complete Genome Sequences of Two Acetylene-Fermenting Pelobacter acetylenicus Strains.</title>
        <authorList>
            <person name="Sutton J.M."/>
            <person name="Baesman S.M."/>
            <person name="Fierst J.L."/>
            <person name="Poret-Peterson A.T."/>
            <person name="Oremland R.S."/>
            <person name="Dunlap D.S."/>
            <person name="Akob D.M."/>
        </authorList>
    </citation>
    <scope>NUCLEOTIDE SEQUENCE [LARGE SCALE GENOMIC DNA]</scope>
    <source>
        <strain evidence="1 2">SFB93</strain>
    </source>
</reference>
<dbReference type="Proteomes" id="UP000182517">
    <property type="component" value="Chromosome"/>
</dbReference>
<accession>A0A1L3GPS8</accession>
<name>A0A1L3GPS8_9BACT</name>
<dbReference type="AlphaFoldDB" id="A0A1L3GPS8"/>
<evidence type="ECO:0000313" key="2">
    <source>
        <dbReference type="Proteomes" id="UP000182517"/>
    </source>
</evidence>
<dbReference type="EMBL" id="CP015519">
    <property type="protein sequence ID" value="APG27924.1"/>
    <property type="molecule type" value="Genomic_DNA"/>
</dbReference>
<organism evidence="1 2">
    <name type="scientific">Syntrophotalea acetylenivorans</name>
    <dbReference type="NCBI Taxonomy" id="1842532"/>
    <lineage>
        <taxon>Bacteria</taxon>
        <taxon>Pseudomonadati</taxon>
        <taxon>Thermodesulfobacteriota</taxon>
        <taxon>Desulfuromonadia</taxon>
        <taxon>Desulfuromonadales</taxon>
        <taxon>Syntrophotaleaceae</taxon>
        <taxon>Syntrophotalea</taxon>
    </lineage>
</organism>
<protein>
    <recommendedName>
        <fullName evidence="3">DUF4177 domain-containing protein</fullName>
    </recommendedName>
</protein>
<dbReference type="KEGG" id="pef:A7E78_08795"/>
<proteinExistence type="predicted"/>
<dbReference type="STRING" id="1842532.A7E78_08795"/>
<sequence length="60" mass="6886">MVEYKVVETSLVTDEALEEILNEWTAAGWHYESIQFAMREASKRPAMAFVLFTRQSSATD</sequence>
<dbReference type="OrthoDB" id="5515705at2"/>
<evidence type="ECO:0000313" key="1">
    <source>
        <dbReference type="EMBL" id="APG27924.1"/>
    </source>
</evidence>
<dbReference type="RefSeq" id="WP_072283887.1">
    <property type="nucleotide sequence ID" value="NZ_CP015519.1"/>
</dbReference>
<evidence type="ECO:0008006" key="3">
    <source>
        <dbReference type="Google" id="ProtNLM"/>
    </source>
</evidence>
<gene>
    <name evidence="1" type="ORF">A7E78_08795</name>
</gene>